<organism evidence="1">
    <name type="scientific">Oryza sativa subsp. japonica</name>
    <name type="common">Rice</name>
    <dbReference type="NCBI Taxonomy" id="39947"/>
    <lineage>
        <taxon>Eukaryota</taxon>
        <taxon>Viridiplantae</taxon>
        <taxon>Streptophyta</taxon>
        <taxon>Embryophyta</taxon>
        <taxon>Tracheophyta</taxon>
        <taxon>Spermatophyta</taxon>
        <taxon>Magnoliopsida</taxon>
        <taxon>Liliopsida</taxon>
        <taxon>Poales</taxon>
        <taxon>Poaceae</taxon>
        <taxon>BOP clade</taxon>
        <taxon>Oryzoideae</taxon>
        <taxon>Oryzeae</taxon>
        <taxon>Oryzinae</taxon>
        <taxon>Oryza</taxon>
        <taxon>Oryza sativa</taxon>
    </lineage>
</organism>
<name>B9F904_ORYSJ</name>
<dbReference type="InterPro" id="IPR013083">
    <property type="entry name" value="Znf_RING/FYVE/PHD"/>
</dbReference>
<dbReference type="Gene3D" id="3.30.40.10">
    <property type="entry name" value="Zinc/RING finger domain, C3HC4 (zinc finger)"/>
    <property type="match status" value="1"/>
</dbReference>
<evidence type="ECO:0000313" key="1">
    <source>
        <dbReference type="EMBL" id="EEE59252.1"/>
    </source>
</evidence>
<protein>
    <submittedName>
        <fullName evidence="1">Uncharacterized protein</fullName>
    </submittedName>
</protein>
<proteinExistence type="predicted"/>
<dbReference type="EMBL" id="CM000140">
    <property type="protein sequence ID" value="EEE59252.1"/>
    <property type="molecule type" value="Genomic_DNA"/>
</dbReference>
<dbReference type="Proteomes" id="UP000007752">
    <property type="component" value="Chromosome 3"/>
</dbReference>
<accession>B9F904</accession>
<reference evidence="1" key="1">
    <citation type="journal article" date="2005" name="PLoS Biol.">
        <title>The genomes of Oryza sativa: a history of duplications.</title>
        <authorList>
            <person name="Yu J."/>
            <person name="Wang J."/>
            <person name="Lin W."/>
            <person name="Li S."/>
            <person name="Li H."/>
            <person name="Zhou J."/>
            <person name="Ni P."/>
            <person name="Dong W."/>
            <person name="Hu S."/>
            <person name="Zeng C."/>
            <person name="Zhang J."/>
            <person name="Zhang Y."/>
            <person name="Li R."/>
            <person name="Xu Z."/>
            <person name="Li S."/>
            <person name="Li X."/>
            <person name="Zheng H."/>
            <person name="Cong L."/>
            <person name="Lin L."/>
            <person name="Yin J."/>
            <person name="Geng J."/>
            <person name="Li G."/>
            <person name="Shi J."/>
            <person name="Liu J."/>
            <person name="Lv H."/>
            <person name="Li J."/>
            <person name="Wang J."/>
            <person name="Deng Y."/>
            <person name="Ran L."/>
            <person name="Shi X."/>
            <person name="Wang X."/>
            <person name="Wu Q."/>
            <person name="Li C."/>
            <person name="Ren X."/>
            <person name="Wang J."/>
            <person name="Wang X."/>
            <person name="Li D."/>
            <person name="Liu D."/>
            <person name="Zhang X."/>
            <person name="Ji Z."/>
            <person name="Zhao W."/>
            <person name="Sun Y."/>
            <person name="Zhang Z."/>
            <person name="Bao J."/>
            <person name="Han Y."/>
            <person name="Dong L."/>
            <person name="Ji J."/>
            <person name="Chen P."/>
            <person name="Wu S."/>
            <person name="Liu J."/>
            <person name="Xiao Y."/>
            <person name="Bu D."/>
            <person name="Tan J."/>
            <person name="Yang L."/>
            <person name="Ye C."/>
            <person name="Zhang J."/>
            <person name="Xu J."/>
            <person name="Zhou Y."/>
            <person name="Yu Y."/>
            <person name="Zhang B."/>
            <person name="Zhuang S."/>
            <person name="Wei H."/>
            <person name="Liu B."/>
            <person name="Lei M."/>
            <person name="Yu H."/>
            <person name="Li Y."/>
            <person name="Xu H."/>
            <person name="Wei S."/>
            <person name="He X."/>
            <person name="Fang L."/>
            <person name="Zhang Z."/>
            <person name="Zhang Y."/>
            <person name="Huang X."/>
            <person name="Su Z."/>
            <person name="Tong W."/>
            <person name="Li J."/>
            <person name="Tong Z."/>
            <person name="Li S."/>
            <person name="Ye J."/>
            <person name="Wang L."/>
            <person name="Fang L."/>
            <person name="Lei T."/>
            <person name="Chen C."/>
            <person name="Chen H."/>
            <person name="Xu Z."/>
            <person name="Li H."/>
            <person name="Huang H."/>
            <person name="Zhang F."/>
            <person name="Xu H."/>
            <person name="Li N."/>
            <person name="Zhao C."/>
            <person name="Li S."/>
            <person name="Dong L."/>
            <person name="Huang Y."/>
            <person name="Li L."/>
            <person name="Xi Y."/>
            <person name="Qi Q."/>
            <person name="Li W."/>
            <person name="Zhang B."/>
            <person name="Hu W."/>
            <person name="Zhang Y."/>
            <person name="Tian X."/>
            <person name="Jiao Y."/>
            <person name="Liang X."/>
            <person name="Jin J."/>
            <person name="Gao L."/>
            <person name="Zheng W."/>
            <person name="Hao B."/>
            <person name="Liu S."/>
            <person name="Wang W."/>
            <person name="Yuan L."/>
            <person name="Cao M."/>
            <person name="McDermott J."/>
            <person name="Samudrala R."/>
            <person name="Wang J."/>
            <person name="Wong G.K."/>
            <person name="Yang H."/>
        </authorList>
    </citation>
    <scope>NUCLEOTIDE SEQUENCE [LARGE SCALE GENOMIC DNA]</scope>
</reference>
<dbReference type="AlphaFoldDB" id="B9F904"/>
<reference evidence="1" key="2">
    <citation type="submission" date="2008-12" db="EMBL/GenBank/DDBJ databases">
        <title>Improved gene annotation of the rice (Oryza sativa) genomes.</title>
        <authorList>
            <person name="Wang J."/>
            <person name="Li R."/>
            <person name="Fan W."/>
            <person name="Huang Q."/>
            <person name="Zhang J."/>
            <person name="Zhou Y."/>
            <person name="Hu Y."/>
            <person name="Zi S."/>
            <person name="Li J."/>
            <person name="Ni P."/>
            <person name="Zheng H."/>
            <person name="Zhang Y."/>
            <person name="Zhao M."/>
            <person name="Hao Q."/>
            <person name="McDermott J."/>
            <person name="Samudrala R."/>
            <person name="Kristiansen K."/>
            <person name="Wong G.K.-S."/>
        </authorList>
    </citation>
    <scope>NUCLEOTIDE SEQUENCE</scope>
</reference>
<sequence length="123" mass="13921">MASHPPHPSPWRRRCWQLATTTELKKELRRISVEVYGTKASVLNTDCAICLGDFADIDKVCVLSRCHHGFTTTASSVDGCFRDVSSIASIPLTSPGKYPLTSQQRRPPLTFPRWRCRNIDKYI</sequence>
<gene>
    <name evidence="1" type="ORF">OsJ_11257</name>
</gene>